<keyword evidence="2" id="KW-0805">Transcription regulation</keyword>
<dbReference type="EMBL" id="BAABME010007909">
    <property type="protein sequence ID" value="GAA0171996.1"/>
    <property type="molecule type" value="Genomic_DNA"/>
</dbReference>
<evidence type="ECO:0000256" key="3">
    <source>
        <dbReference type="ARBA" id="ARBA00023054"/>
    </source>
</evidence>
<feature type="domain" description="RWP-RK" evidence="7">
    <location>
        <begin position="1"/>
        <end position="82"/>
    </location>
</feature>
<dbReference type="PROSITE" id="PS51519">
    <property type="entry name" value="RWP_RK"/>
    <property type="match status" value="1"/>
</dbReference>
<proteinExistence type="predicted"/>
<reference evidence="8 9" key="1">
    <citation type="submission" date="2024-01" db="EMBL/GenBank/DDBJ databases">
        <title>The complete chloroplast genome sequence of Lithospermum erythrorhizon: insights into the phylogenetic relationship among Boraginaceae species and the maternal lineages of purple gromwells.</title>
        <authorList>
            <person name="Okada T."/>
            <person name="Watanabe K."/>
        </authorList>
    </citation>
    <scope>NUCLEOTIDE SEQUENCE [LARGE SCALE GENOMIC DNA]</scope>
</reference>
<dbReference type="GO" id="GO:0003700">
    <property type="term" value="F:DNA-binding transcription factor activity"/>
    <property type="evidence" value="ECO:0007669"/>
    <property type="project" value="InterPro"/>
</dbReference>
<name>A0AAV3R9X3_LITER</name>
<evidence type="ECO:0000313" key="9">
    <source>
        <dbReference type="Proteomes" id="UP001454036"/>
    </source>
</evidence>
<evidence type="ECO:0000256" key="5">
    <source>
        <dbReference type="ARBA" id="ARBA00023163"/>
    </source>
</evidence>
<evidence type="ECO:0000313" key="8">
    <source>
        <dbReference type="EMBL" id="GAA0171996.1"/>
    </source>
</evidence>
<sequence length="151" mass="16860">MQAEIQAPSEAAKSVSLEEISKLFSLPLSDAAHFLGVSTSALKTICYEHGLVRWPYRKFVGGKSIDEIKRDATRRLDNPPSIAGQSISFRWWDGNKTGCFGNKASLSDLRNKAVKQGKAALKLGVYRGHGINKLDRSTLVQIFKSHWEHQY</sequence>
<evidence type="ECO:0000256" key="6">
    <source>
        <dbReference type="ARBA" id="ARBA00023242"/>
    </source>
</evidence>
<accession>A0AAV3R9X3</accession>
<dbReference type="AlphaFoldDB" id="A0AAV3R9X3"/>
<evidence type="ECO:0000256" key="2">
    <source>
        <dbReference type="ARBA" id="ARBA00023015"/>
    </source>
</evidence>
<dbReference type="Pfam" id="PF02042">
    <property type="entry name" value="RWP-RK"/>
    <property type="match status" value="1"/>
</dbReference>
<comment type="function">
    <text evidence="1">Putative transcription factor.</text>
</comment>
<keyword evidence="9" id="KW-1185">Reference proteome</keyword>
<dbReference type="InterPro" id="IPR044607">
    <property type="entry name" value="RKD-like"/>
</dbReference>
<keyword evidence="3" id="KW-0175">Coiled coil</keyword>
<gene>
    <name evidence="8" type="ORF">LIER_25910</name>
</gene>
<evidence type="ECO:0000259" key="7">
    <source>
        <dbReference type="PROSITE" id="PS51519"/>
    </source>
</evidence>
<dbReference type="PANTHER" id="PTHR46373">
    <property type="entry name" value="PROTEIN RKD4"/>
    <property type="match status" value="1"/>
</dbReference>
<dbReference type="PANTHER" id="PTHR46373:SF9">
    <property type="entry name" value="OS01G0246500 PROTEIN"/>
    <property type="match status" value="1"/>
</dbReference>
<dbReference type="InterPro" id="IPR003035">
    <property type="entry name" value="RWP-RK_dom"/>
</dbReference>
<dbReference type="GO" id="GO:0003677">
    <property type="term" value="F:DNA binding"/>
    <property type="evidence" value="ECO:0007669"/>
    <property type="project" value="UniProtKB-KW"/>
</dbReference>
<keyword evidence="5" id="KW-0804">Transcription</keyword>
<dbReference type="Proteomes" id="UP001454036">
    <property type="component" value="Unassembled WGS sequence"/>
</dbReference>
<keyword evidence="6" id="KW-0539">Nucleus</keyword>
<protein>
    <recommendedName>
        <fullName evidence="7">RWP-RK domain-containing protein</fullName>
    </recommendedName>
</protein>
<organism evidence="8 9">
    <name type="scientific">Lithospermum erythrorhizon</name>
    <name type="common">Purple gromwell</name>
    <name type="synonym">Lithospermum officinale var. erythrorhizon</name>
    <dbReference type="NCBI Taxonomy" id="34254"/>
    <lineage>
        <taxon>Eukaryota</taxon>
        <taxon>Viridiplantae</taxon>
        <taxon>Streptophyta</taxon>
        <taxon>Embryophyta</taxon>
        <taxon>Tracheophyta</taxon>
        <taxon>Spermatophyta</taxon>
        <taxon>Magnoliopsida</taxon>
        <taxon>eudicotyledons</taxon>
        <taxon>Gunneridae</taxon>
        <taxon>Pentapetalae</taxon>
        <taxon>asterids</taxon>
        <taxon>lamiids</taxon>
        <taxon>Boraginales</taxon>
        <taxon>Boraginaceae</taxon>
        <taxon>Boraginoideae</taxon>
        <taxon>Lithospermeae</taxon>
        <taxon>Lithospermum</taxon>
    </lineage>
</organism>
<comment type="caution">
    <text evidence="8">The sequence shown here is derived from an EMBL/GenBank/DDBJ whole genome shotgun (WGS) entry which is preliminary data.</text>
</comment>
<evidence type="ECO:0000256" key="4">
    <source>
        <dbReference type="ARBA" id="ARBA00023125"/>
    </source>
</evidence>
<evidence type="ECO:0000256" key="1">
    <source>
        <dbReference type="ARBA" id="ARBA00004049"/>
    </source>
</evidence>
<keyword evidence="4" id="KW-0238">DNA-binding</keyword>